<accession>A0A9P6J6H6</accession>
<dbReference type="PROSITE" id="PS51542">
    <property type="entry name" value="FYRN"/>
    <property type="match status" value="1"/>
</dbReference>
<dbReference type="SMART" id="SM00541">
    <property type="entry name" value="FYRN"/>
    <property type="match status" value="1"/>
</dbReference>
<comment type="caution">
    <text evidence="4">The sequence shown here is derived from an EMBL/GenBank/DDBJ whole genome shotgun (WGS) entry which is preliminary data.</text>
</comment>
<evidence type="ECO:0000256" key="3">
    <source>
        <dbReference type="SAM" id="MobiDB-lite"/>
    </source>
</evidence>
<dbReference type="Gene3D" id="3.30.160.360">
    <property type="match status" value="1"/>
</dbReference>
<feature type="compositionally biased region" description="Polar residues" evidence="3">
    <location>
        <begin position="43"/>
        <end position="68"/>
    </location>
</feature>
<sequence length="492" mass="54148">MVPADPTEAEMQLAPPLEIPASTLDANKMATSRAEVPLLDQEAGQSTPTARSPTNKFRTALHVTTSKTTPPPLCEPSEIGDSFQGSETMHNGGDSVDITGKAAARNFTYGKKNGRVYVPSENEDDSRSTPRQHNQDEIHNARHPSDEKYRLLKRKLKEVLEELGSDSSQETFSSMDSDSELSDGTVMGNNRSRKSSPIRGSVLSSPQKRLQKSNKDVDAPSSQSKDVDAPSSQSTRHPKKPTSQTLVHKSPVATTRKELKEASTPSSITNVGSATQKPKRIHNSGRYGPSLSKIRKVQHVERDEEGHIKFPLTIGIITLMDIGRVVFDREAFHTERYIWPVGYKMSRSYNSMVDPTKLTTYTCSFQIDAEDQPDKPIIAGTATGAWTHVVKTANQIRRREHSNSASGPDYFGFSNATVAKLIQDLPNVDKCTSYILQRFEEPMKEPTPLKDDDITLTNANAGASPDHSSGPMLLDLDNVNSDMEQEMVGNDV</sequence>
<proteinExistence type="predicted"/>
<dbReference type="Proteomes" id="UP000738359">
    <property type="component" value="Unassembled WGS sequence"/>
</dbReference>
<feature type="region of interest" description="Disordered" evidence="3">
    <location>
        <begin position="443"/>
        <end position="472"/>
    </location>
</feature>
<dbReference type="AlphaFoldDB" id="A0A9P6J6H6"/>
<evidence type="ECO:0000313" key="4">
    <source>
        <dbReference type="EMBL" id="KAF9963391.1"/>
    </source>
</evidence>
<dbReference type="InterPro" id="IPR003888">
    <property type="entry name" value="FYrich_N"/>
</dbReference>
<dbReference type="GO" id="GO:0051726">
    <property type="term" value="P:regulation of cell cycle"/>
    <property type="evidence" value="ECO:0007669"/>
    <property type="project" value="TreeGrafter"/>
</dbReference>
<dbReference type="PANTHER" id="PTHR22715">
    <property type="entry name" value="TRANSFORMING GROWTH FACTOR BETA REGULATED GENE 1"/>
    <property type="match status" value="1"/>
</dbReference>
<reference evidence="4" key="1">
    <citation type="journal article" date="2020" name="Fungal Divers.">
        <title>Resolving the Mortierellaceae phylogeny through synthesis of multi-gene phylogenetics and phylogenomics.</title>
        <authorList>
            <person name="Vandepol N."/>
            <person name="Liber J."/>
            <person name="Desiro A."/>
            <person name="Na H."/>
            <person name="Kennedy M."/>
            <person name="Barry K."/>
            <person name="Grigoriev I.V."/>
            <person name="Miller A.N."/>
            <person name="O'Donnell K."/>
            <person name="Stajich J.E."/>
            <person name="Bonito G."/>
        </authorList>
    </citation>
    <scope>NUCLEOTIDE SEQUENCE</scope>
    <source>
        <strain evidence="4">CK1249</strain>
    </source>
</reference>
<feature type="region of interest" description="Disordered" evidence="3">
    <location>
        <begin position="162"/>
        <end position="289"/>
    </location>
</feature>
<dbReference type="Pfam" id="PF05964">
    <property type="entry name" value="FYRN"/>
    <property type="match status" value="1"/>
</dbReference>
<evidence type="ECO:0000256" key="2">
    <source>
        <dbReference type="ARBA" id="ARBA00023242"/>
    </source>
</evidence>
<name>A0A9P6J6H6_MORAP</name>
<protein>
    <recommendedName>
        <fullName evidence="6">FYR N-terminal domain-containing protein</fullName>
    </recommendedName>
</protein>
<dbReference type="GO" id="GO:0005634">
    <property type="term" value="C:nucleus"/>
    <property type="evidence" value="ECO:0007669"/>
    <property type="project" value="UniProtKB-SubCell"/>
</dbReference>
<dbReference type="PANTHER" id="PTHR22715:SF0">
    <property type="entry name" value="TRANSFORMING GROWTH FACTOR BETA REGULATOR 1"/>
    <property type="match status" value="1"/>
</dbReference>
<evidence type="ECO:0008006" key="6">
    <source>
        <dbReference type="Google" id="ProtNLM"/>
    </source>
</evidence>
<evidence type="ECO:0000256" key="1">
    <source>
        <dbReference type="ARBA" id="ARBA00004123"/>
    </source>
</evidence>
<dbReference type="InterPro" id="IPR040092">
    <property type="entry name" value="TBRG1"/>
</dbReference>
<dbReference type="InterPro" id="IPR003889">
    <property type="entry name" value="FYrich_C"/>
</dbReference>
<dbReference type="OrthoDB" id="285793at2759"/>
<keyword evidence="2" id="KW-0539">Nucleus</keyword>
<feature type="compositionally biased region" description="Polar residues" evidence="3">
    <location>
        <begin position="263"/>
        <end position="276"/>
    </location>
</feature>
<comment type="subcellular location">
    <subcellularLocation>
        <location evidence="1">Nucleus</location>
    </subcellularLocation>
</comment>
<feature type="compositionally biased region" description="Basic and acidic residues" evidence="3">
    <location>
        <begin position="443"/>
        <end position="453"/>
    </location>
</feature>
<evidence type="ECO:0000313" key="5">
    <source>
        <dbReference type="Proteomes" id="UP000738359"/>
    </source>
</evidence>
<feature type="region of interest" description="Disordered" evidence="3">
    <location>
        <begin position="1"/>
        <end position="149"/>
    </location>
</feature>
<feature type="compositionally biased region" description="Basic and acidic residues" evidence="3">
    <location>
        <begin position="125"/>
        <end position="149"/>
    </location>
</feature>
<feature type="compositionally biased region" description="Polar residues" evidence="3">
    <location>
        <begin position="220"/>
        <end position="247"/>
    </location>
</feature>
<organism evidence="4 5">
    <name type="scientific">Mortierella alpina</name>
    <name type="common">Oleaginous fungus</name>
    <name type="synonym">Mortierella renispora</name>
    <dbReference type="NCBI Taxonomy" id="64518"/>
    <lineage>
        <taxon>Eukaryota</taxon>
        <taxon>Fungi</taxon>
        <taxon>Fungi incertae sedis</taxon>
        <taxon>Mucoromycota</taxon>
        <taxon>Mortierellomycotina</taxon>
        <taxon>Mortierellomycetes</taxon>
        <taxon>Mortierellales</taxon>
        <taxon>Mortierellaceae</taxon>
        <taxon>Mortierella</taxon>
    </lineage>
</organism>
<gene>
    <name evidence="4" type="ORF">BGZ70_007447</name>
</gene>
<dbReference type="PROSITE" id="PS51543">
    <property type="entry name" value="FYRC"/>
    <property type="match status" value="1"/>
</dbReference>
<dbReference type="EMBL" id="JAAAHY010000472">
    <property type="protein sequence ID" value="KAF9963391.1"/>
    <property type="molecule type" value="Genomic_DNA"/>
</dbReference>
<feature type="compositionally biased region" description="Polar residues" evidence="3">
    <location>
        <begin position="165"/>
        <end position="176"/>
    </location>
</feature>
<keyword evidence="5" id="KW-1185">Reference proteome</keyword>